<keyword evidence="3" id="KW-0378">Hydrolase</keyword>
<dbReference type="PANTHER" id="PTHR10188">
    <property type="entry name" value="L-ASPARAGINASE"/>
    <property type="match status" value="1"/>
</dbReference>
<dbReference type="SUPFAM" id="SSF56235">
    <property type="entry name" value="N-terminal nucleophile aminohydrolases (Ntn hydrolases)"/>
    <property type="match status" value="1"/>
</dbReference>
<evidence type="ECO:0000313" key="3">
    <source>
        <dbReference type="EMBL" id="QDU74303.1"/>
    </source>
</evidence>
<dbReference type="Proteomes" id="UP000318626">
    <property type="component" value="Chromosome"/>
</dbReference>
<protein>
    <submittedName>
        <fullName evidence="3">N(4)-(Beta-N-acetylglucosaminyl)-L-asparaginase</fullName>
        <ecNumber evidence="3">3.5.1.26</ecNumber>
    </submittedName>
</protein>
<dbReference type="OrthoDB" id="9780217at2"/>
<evidence type="ECO:0000256" key="2">
    <source>
        <dbReference type="PIRSR" id="PIRSR600246-3"/>
    </source>
</evidence>
<dbReference type="AlphaFoldDB" id="A0A518C4Z7"/>
<feature type="site" description="Cleavage; by autolysis" evidence="2">
    <location>
        <begin position="166"/>
        <end position="167"/>
    </location>
</feature>
<dbReference type="EC" id="3.5.1.26" evidence="3"/>
<feature type="active site" description="Nucleophile" evidence="1">
    <location>
        <position position="167"/>
    </location>
</feature>
<dbReference type="InterPro" id="IPR029055">
    <property type="entry name" value="Ntn_hydrolases_N"/>
</dbReference>
<dbReference type="RefSeq" id="WP_144971283.1">
    <property type="nucleotide sequence ID" value="NZ_CP036289.1"/>
</dbReference>
<evidence type="ECO:0000256" key="1">
    <source>
        <dbReference type="PIRSR" id="PIRSR600246-1"/>
    </source>
</evidence>
<dbReference type="GO" id="GO:0003948">
    <property type="term" value="F:N4-(beta-N-acetylglucosaminyl)-L-asparaginase activity"/>
    <property type="evidence" value="ECO:0007669"/>
    <property type="project" value="UniProtKB-EC"/>
</dbReference>
<evidence type="ECO:0000313" key="4">
    <source>
        <dbReference type="Proteomes" id="UP000318626"/>
    </source>
</evidence>
<proteinExistence type="predicted"/>
<name>A0A518C4Z7_9BACT</name>
<organism evidence="3 4">
    <name type="scientific">Bremerella volcania</name>
    <dbReference type="NCBI Taxonomy" id="2527984"/>
    <lineage>
        <taxon>Bacteria</taxon>
        <taxon>Pseudomonadati</taxon>
        <taxon>Planctomycetota</taxon>
        <taxon>Planctomycetia</taxon>
        <taxon>Pirellulales</taxon>
        <taxon>Pirellulaceae</taxon>
        <taxon>Bremerella</taxon>
    </lineage>
</organism>
<dbReference type="Pfam" id="PF01112">
    <property type="entry name" value="Asparaginase_2"/>
    <property type="match status" value="1"/>
</dbReference>
<dbReference type="PANTHER" id="PTHR10188:SF6">
    <property type="entry name" value="N(4)-(BETA-N-ACETYLGLUCOSAMINYL)-L-ASPARAGINASE"/>
    <property type="match status" value="1"/>
</dbReference>
<gene>
    <name evidence="3" type="ORF">Pan97_13100</name>
</gene>
<sequence length="317" mass="34472">MKVIASHNGLEATRLAWQKLQENCPLIDACVDGVSLVEDDPEELTVGYGGLPDEQGNVSLDAAVMDGQSHRGGSIIGLTGVRHVSKVALRLMRESRRVMLHGEGADAFARACGFPMEDLLTEKARKLWRLWKRTYQANKEWLPAPADEETEQLMKILTYYYRHPAGTVHTAGQDQHGNLACVTSTSGHCFKTKGRVGDSPIFGAGLYVDNEHGTCGSIGHGEANLLNCSSFLAVQLMGQGMSPQEAGMATLEHAAKHAPPFELDTLGRPNFNLQLYLLAKDGTHAGVCLRGDWKIAVTDDAGSRLEACQVMFPSDER</sequence>
<dbReference type="GO" id="GO:0005737">
    <property type="term" value="C:cytoplasm"/>
    <property type="evidence" value="ECO:0007669"/>
    <property type="project" value="TreeGrafter"/>
</dbReference>
<dbReference type="InterPro" id="IPR000246">
    <property type="entry name" value="Peptidase_T2"/>
</dbReference>
<keyword evidence="4" id="KW-1185">Reference proteome</keyword>
<reference evidence="4" key="1">
    <citation type="submission" date="2019-02" db="EMBL/GenBank/DDBJ databases">
        <title>Deep-cultivation of Planctomycetes and their phenomic and genomic characterization uncovers novel biology.</title>
        <authorList>
            <person name="Wiegand S."/>
            <person name="Jogler M."/>
            <person name="Boedeker C."/>
            <person name="Pinto D."/>
            <person name="Vollmers J."/>
            <person name="Rivas-Marin E."/>
            <person name="Kohn T."/>
            <person name="Peeters S.H."/>
            <person name="Heuer A."/>
            <person name="Rast P."/>
            <person name="Oberbeckmann S."/>
            <person name="Bunk B."/>
            <person name="Jeske O."/>
            <person name="Meyerdierks A."/>
            <person name="Storesund J.E."/>
            <person name="Kallscheuer N."/>
            <person name="Luecker S."/>
            <person name="Lage O.M."/>
            <person name="Pohl T."/>
            <person name="Merkel B.J."/>
            <person name="Hornburger P."/>
            <person name="Mueller R.-W."/>
            <person name="Bruemmer F."/>
            <person name="Labrenz M."/>
            <person name="Spormann A.M."/>
            <person name="Op den Camp H."/>
            <person name="Overmann J."/>
            <person name="Amann R."/>
            <person name="Jetten M.S.M."/>
            <person name="Mascher T."/>
            <person name="Medema M.H."/>
            <person name="Devos D.P."/>
            <person name="Kaster A.-K."/>
            <person name="Ovreas L."/>
            <person name="Rohde M."/>
            <person name="Galperin M.Y."/>
            <person name="Jogler C."/>
        </authorList>
    </citation>
    <scope>NUCLEOTIDE SEQUENCE [LARGE SCALE GENOMIC DNA]</scope>
    <source>
        <strain evidence="4">Pan97</strain>
    </source>
</reference>
<accession>A0A518C4Z7</accession>
<dbReference type="KEGG" id="bvo:Pan97_13100"/>
<dbReference type="EMBL" id="CP036289">
    <property type="protein sequence ID" value="QDU74303.1"/>
    <property type="molecule type" value="Genomic_DNA"/>
</dbReference>
<dbReference type="Gene3D" id="3.60.20.30">
    <property type="entry name" value="(Glycosyl)asparaginase"/>
    <property type="match status" value="1"/>
</dbReference>